<reference evidence="2 3" key="1">
    <citation type="submission" date="2019-11" db="EMBL/GenBank/DDBJ databases">
        <title>Whole genome sequence of Oryza granulata.</title>
        <authorList>
            <person name="Li W."/>
        </authorList>
    </citation>
    <scope>NUCLEOTIDE SEQUENCE [LARGE SCALE GENOMIC DNA]</scope>
    <source>
        <strain evidence="3">cv. Menghai</strain>
        <tissue evidence="2">Leaf</tissue>
    </source>
</reference>
<protein>
    <submittedName>
        <fullName evidence="2">Uncharacterized protein</fullName>
    </submittedName>
</protein>
<gene>
    <name evidence="2" type="ORF">E2562_032936</name>
</gene>
<name>A0A6G1DRA7_9ORYZ</name>
<accession>A0A6G1DRA7</accession>
<sequence length="71" mass="7891">MPLPLLLFYHRRYKKITMIVRHGGWRVRRGAHGSMGLLQLPCRHNLLEPGATTGVGGRDSRMASPNGGGRQ</sequence>
<evidence type="ECO:0000256" key="1">
    <source>
        <dbReference type="SAM" id="MobiDB-lite"/>
    </source>
</evidence>
<dbReference type="Proteomes" id="UP000479710">
    <property type="component" value="Unassembled WGS sequence"/>
</dbReference>
<comment type="caution">
    <text evidence="2">The sequence shown here is derived from an EMBL/GenBank/DDBJ whole genome shotgun (WGS) entry which is preliminary data.</text>
</comment>
<feature type="region of interest" description="Disordered" evidence="1">
    <location>
        <begin position="49"/>
        <end position="71"/>
    </location>
</feature>
<dbReference type="EMBL" id="SPHZ02000006">
    <property type="protein sequence ID" value="KAF0914956.1"/>
    <property type="molecule type" value="Genomic_DNA"/>
</dbReference>
<organism evidence="2 3">
    <name type="scientific">Oryza meyeriana var. granulata</name>
    <dbReference type="NCBI Taxonomy" id="110450"/>
    <lineage>
        <taxon>Eukaryota</taxon>
        <taxon>Viridiplantae</taxon>
        <taxon>Streptophyta</taxon>
        <taxon>Embryophyta</taxon>
        <taxon>Tracheophyta</taxon>
        <taxon>Spermatophyta</taxon>
        <taxon>Magnoliopsida</taxon>
        <taxon>Liliopsida</taxon>
        <taxon>Poales</taxon>
        <taxon>Poaceae</taxon>
        <taxon>BOP clade</taxon>
        <taxon>Oryzoideae</taxon>
        <taxon>Oryzeae</taxon>
        <taxon>Oryzinae</taxon>
        <taxon>Oryza</taxon>
        <taxon>Oryza meyeriana</taxon>
    </lineage>
</organism>
<evidence type="ECO:0000313" key="3">
    <source>
        <dbReference type="Proteomes" id="UP000479710"/>
    </source>
</evidence>
<evidence type="ECO:0000313" key="2">
    <source>
        <dbReference type="EMBL" id="KAF0914956.1"/>
    </source>
</evidence>
<dbReference type="AlphaFoldDB" id="A0A6G1DRA7"/>
<keyword evidence="3" id="KW-1185">Reference proteome</keyword>
<proteinExistence type="predicted"/>